<comment type="caution">
    <text evidence="4">The sequence shown here is derived from an EMBL/GenBank/DDBJ whole genome shotgun (WGS) entry which is preliminary data.</text>
</comment>
<gene>
    <name evidence="4" type="ORF">P5673_022123</name>
</gene>
<dbReference type="SUPFAM" id="SSF54593">
    <property type="entry name" value="Glyoxalase/Bleomycin resistance protein/Dihydroxybiphenyl dioxygenase"/>
    <property type="match status" value="1"/>
</dbReference>
<proteinExistence type="inferred from homology"/>
<dbReference type="Proteomes" id="UP001249851">
    <property type="component" value="Unassembled WGS sequence"/>
</dbReference>
<accession>A0AAD9Q819</accession>
<name>A0AAD9Q819_ACRCE</name>
<keyword evidence="5" id="KW-1185">Reference proteome</keyword>
<evidence type="ECO:0000259" key="3">
    <source>
        <dbReference type="PROSITE" id="PS51819"/>
    </source>
</evidence>
<evidence type="ECO:0000313" key="4">
    <source>
        <dbReference type="EMBL" id="KAK2556101.1"/>
    </source>
</evidence>
<dbReference type="InterPro" id="IPR050383">
    <property type="entry name" value="GlyoxalaseI/FosfomycinResist"/>
</dbReference>
<feature type="domain" description="VOC" evidence="3">
    <location>
        <begin position="132"/>
        <end position="250"/>
    </location>
</feature>
<dbReference type="InterPro" id="IPR029068">
    <property type="entry name" value="Glyas_Bleomycin-R_OHBP_Dase"/>
</dbReference>
<reference evidence="4" key="2">
    <citation type="journal article" date="2023" name="Science">
        <title>Genomic signatures of disease resistance in endangered staghorn corals.</title>
        <authorList>
            <person name="Vollmer S.V."/>
            <person name="Selwyn J.D."/>
            <person name="Despard B.A."/>
            <person name="Roesel C.L."/>
        </authorList>
    </citation>
    <scope>NUCLEOTIDE SEQUENCE</scope>
    <source>
        <strain evidence="4">K2</strain>
    </source>
</reference>
<dbReference type="Gene3D" id="3.10.180.10">
    <property type="entry name" value="2,3-Dihydroxybiphenyl 1,2-Dioxygenase, domain 1"/>
    <property type="match status" value="1"/>
</dbReference>
<dbReference type="InterPro" id="IPR037523">
    <property type="entry name" value="VOC_core"/>
</dbReference>
<reference evidence="4" key="1">
    <citation type="journal article" date="2023" name="G3 (Bethesda)">
        <title>Whole genome assembly and annotation of the endangered Caribbean coral Acropora cervicornis.</title>
        <authorList>
            <person name="Selwyn J.D."/>
            <person name="Vollmer S.V."/>
        </authorList>
    </citation>
    <scope>NUCLEOTIDE SEQUENCE</scope>
    <source>
        <strain evidence="4">K2</strain>
    </source>
</reference>
<evidence type="ECO:0000313" key="5">
    <source>
        <dbReference type="Proteomes" id="UP001249851"/>
    </source>
</evidence>
<dbReference type="EMBL" id="JARQWQ010000058">
    <property type="protein sequence ID" value="KAK2556101.1"/>
    <property type="molecule type" value="Genomic_DNA"/>
</dbReference>
<dbReference type="AlphaFoldDB" id="A0AAD9Q819"/>
<dbReference type="PROSITE" id="PS51819">
    <property type="entry name" value="VOC"/>
    <property type="match status" value="1"/>
</dbReference>
<dbReference type="PANTHER" id="PTHR21366:SF14">
    <property type="entry name" value="GLYOXALASE DOMAIN-CONTAINING PROTEIN 5"/>
    <property type="match status" value="1"/>
</dbReference>
<evidence type="ECO:0000256" key="2">
    <source>
        <dbReference type="ARBA" id="ARBA00040140"/>
    </source>
</evidence>
<comment type="similarity">
    <text evidence="1">Belongs to the glyoxalase I family.</text>
</comment>
<dbReference type="CDD" id="cd07253">
    <property type="entry name" value="GLOD5"/>
    <property type="match status" value="1"/>
</dbReference>
<organism evidence="4 5">
    <name type="scientific">Acropora cervicornis</name>
    <name type="common">Staghorn coral</name>
    <dbReference type="NCBI Taxonomy" id="6130"/>
    <lineage>
        <taxon>Eukaryota</taxon>
        <taxon>Metazoa</taxon>
        <taxon>Cnidaria</taxon>
        <taxon>Anthozoa</taxon>
        <taxon>Hexacorallia</taxon>
        <taxon>Scleractinia</taxon>
        <taxon>Astrocoeniina</taxon>
        <taxon>Acroporidae</taxon>
        <taxon>Acropora</taxon>
    </lineage>
</organism>
<feature type="non-terminal residue" evidence="4">
    <location>
        <position position="1"/>
    </location>
</feature>
<protein>
    <recommendedName>
        <fullName evidence="2">Glyoxalase domain-containing protein 5</fullName>
    </recommendedName>
</protein>
<dbReference type="Pfam" id="PF00903">
    <property type="entry name" value="Glyoxalase"/>
    <property type="match status" value="1"/>
</dbReference>
<dbReference type="InterPro" id="IPR004360">
    <property type="entry name" value="Glyas_Fos-R_dOase_dom"/>
</dbReference>
<sequence>MNASSHQDMQVSRDLFASACTDFGLAISTKKTEVLHQPSPRAPHTEPNISAKGESLTVADKFTYLGSPMTSSANINTEETHRIARASTTFGRLDDQSNGPTFLALRMQGMNSGICKSGVPAKQQEKSFSVSRIDHLVLTVKDIDATVTFYSQVLGMDKVTFGEGRTALAFGNQKLNLHQKGKEFEPKAANPTPGAIDICFITEKPIQSVVKNLESLDITVEEGPVKRTGANGPITSVYFRDPDKNLIEVS</sequence>
<dbReference type="PANTHER" id="PTHR21366">
    <property type="entry name" value="GLYOXALASE FAMILY PROTEIN"/>
    <property type="match status" value="1"/>
</dbReference>
<evidence type="ECO:0000256" key="1">
    <source>
        <dbReference type="ARBA" id="ARBA00010363"/>
    </source>
</evidence>